<name>A0ABS1KMM8_9BACT</name>
<comment type="caution">
    <text evidence="1">The sequence shown here is derived from an EMBL/GenBank/DDBJ whole genome shotgun (WGS) entry which is preliminary data.</text>
</comment>
<reference evidence="1 2" key="1">
    <citation type="submission" date="2021-01" db="EMBL/GenBank/DDBJ databases">
        <title>Chryseolinea sp. Jin1 Genome sequencing and assembly.</title>
        <authorList>
            <person name="Kim I."/>
        </authorList>
    </citation>
    <scope>NUCLEOTIDE SEQUENCE [LARGE SCALE GENOMIC DNA]</scope>
    <source>
        <strain evidence="1 2">Jin1</strain>
    </source>
</reference>
<sequence length="148" mass="17292">MNVPYYPLFPSDDLMHFKFFSEGPRGRIVKVITYTLIKTRPFVVFNLALGDVERRTRQLTHSSVSDNGDRDKVLMTVAKSVEFFIDRYPGVWIVAHGNTPTRTRLYRMLISNNLDEIQRKFNVYGIKGTNTELFRKNENYDGFIVEAF</sequence>
<dbReference type="RefSeq" id="WP_202006873.1">
    <property type="nucleotide sequence ID" value="NZ_JAERRB010000001.1"/>
</dbReference>
<dbReference type="EMBL" id="JAERRB010000001">
    <property type="protein sequence ID" value="MBL0739912.1"/>
    <property type="molecule type" value="Genomic_DNA"/>
</dbReference>
<proteinExistence type="predicted"/>
<organism evidence="1 2">
    <name type="scientific">Chryseolinea lacunae</name>
    <dbReference type="NCBI Taxonomy" id="2801331"/>
    <lineage>
        <taxon>Bacteria</taxon>
        <taxon>Pseudomonadati</taxon>
        <taxon>Bacteroidota</taxon>
        <taxon>Cytophagia</taxon>
        <taxon>Cytophagales</taxon>
        <taxon>Fulvivirgaceae</taxon>
        <taxon>Chryseolinea</taxon>
    </lineage>
</organism>
<dbReference type="Pfam" id="PF22028">
    <property type="entry name" value="DUF6934"/>
    <property type="match status" value="1"/>
</dbReference>
<protein>
    <recommendedName>
        <fullName evidence="3">DUF695 domain-containing protein</fullName>
    </recommendedName>
</protein>
<evidence type="ECO:0008006" key="3">
    <source>
        <dbReference type="Google" id="ProtNLM"/>
    </source>
</evidence>
<accession>A0ABS1KMM8</accession>
<gene>
    <name evidence="1" type="ORF">JI741_01720</name>
</gene>
<evidence type="ECO:0000313" key="1">
    <source>
        <dbReference type="EMBL" id="MBL0739912.1"/>
    </source>
</evidence>
<keyword evidence="2" id="KW-1185">Reference proteome</keyword>
<evidence type="ECO:0000313" key="2">
    <source>
        <dbReference type="Proteomes" id="UP000613030"/>
    </source>
</evidence>
<dbReference type="Proteomes" id="UP000613030">
    <property type="component" value="Unassembled WGS sequence"/>
</dbReference>
<dbReference type="InterPro" id="IPR053865">
    <property type="entry name" value="DUF6934"/>
</dbReference>